<dbReference type="Proteomes" id="UP000695022">
    <property type="component" value="Unplaced"/>
</dbReference>
<evidence type="ECO:0000313" key="1">
    <source>
        <dbReference type="Proteomes" id="UP000695022"/>
    </source>
</evidence>
<sequence>MSAQKLKAIILLGTVREGRLGLRVAKLMQNQLDNAGFETTLFDPLEMKFPLLFKPLHFYRDKSEVPEWLRRANQQILDATATSSCRPSKIAFFSRISFSAGIVCYSPGKIAFFSRISFSAGIVCYSPGIYGGMRAAMQLRAMLSECGMLTVSNLFGIPKVHEAIGEKGEPIDPHMVSGAAKLIEQLKWSADALKNHRSKFGTPTEPRL</sequence>
<dbReference type="GeneID" id="106814351"/>
<gene>
    <name evidence="2" type="primary">LOC106814351</name>
</gene>
<name>A0ABM1EPM6_PRICU</name>
<accession>A0ABM1EPM6</accession>
<proteinExistence type="predicted"/>
<dbReference type="RefSeq" id="XP_014674147.1">
    <property type="nucleotide sequence ID" value="XM_014818661.1"/>
</dbReference>
<dbReference type="InterPro" id="IPR029039">
    <property type="entry name" value="Flavoprotein-like_sf"/>
</dbReference>
<dbReference type="SUPFAM" id="SSF52218">
    <property type="entry name" value="Flavoproteins"/>
    <property type="match status" value="1"/>
</dbReference>
<dbReference type="InterPro" id="IPR050712">
    <property type="entry name" value="NAD(P)H-dep_reductase"/>
</dbReference>
<dbReference type="PANTHER" id="PTHR30543:SF21">
    <property type="entry name" value="NAD(P)H-DEPENDENT FMN REDUCTASE LOT6"/>
    <property type="match status" value="1"/>
</dbReference>
<organism evidence="1 2">
    <name type="scientific">Priapulus caudatus</name>
    <name type="common">Priapulid worm</name>
    <dbReference type="NCBI Taxonomy" id="37621"/>
    <lineage>
        <taxon>Eukaryota</taxon>
        <taxon>Metazoa</taxon>
        <taxon>Ecdysozoa</taxon>
        <taxon>Scalidophora</taxon>
        <taxon>Priapulida</taxon>
        <taxon>Priapulimorpha</taxon>
        <taxon>Priapulimorphida</taxon>
        <taxon>Priapulidae</taxon>
        <taxon>Priapulus</taxon>
    </lineage>
</organism>
<keyword evidence="1" id="KW-1185">Reference proteome</keyword>
<protein>
    <submittedName>
        <fullName evidence="2">Uncharacterized protein LOC106814351</fullName>
    </submittedName>
</protein>
<reference evidence="2" key="1">
    <citation type="submission" date="2025-08" db="UniProtKB">
        <authorList>
            <consortium name="RefSeq"/>
        </authorList>
    </citation>
    <scope>IDENTIFICATION</scope>
</reference>
<evidence type="ECO:0000313" key="2">
    <source>
        <dbReference type="RefSeq" id="XP_014674147.1"/>
    </source>
</evidence>
<dbReference type="PANTHER" id="PTHR30543">
    <property type="entry name" value="CHROMATE REDUCTASE"/>
    <property type="match status" value="1"/>
</dbReference>
<dbReference type="Gene3D" id="3.40.50.360">
    <property type="match status" value="2"/>
</dbReference>